<dbReference type="InterPro" id="IPR058163">
    <property type="entry name" value="LysR-type_TF_proteobact-type"/>
</dbReference>
<dbReference type="Pfam" id="PF03466">
    <property type="entry name" value="LysR_substrate"/>
    <property type="match status" value="1"/>
</dbReference>
<dbReference type="InterPro" id="IPR005119">
    <property type="entry name" value="LysR_subst-bd"/>
</dbReference>
<comment type="similarity">
    <text evidence="1">Belongs to the LysR transcriptional regulatory family.</text>
</comment>
<sequence length="326" mass="36043">MKVLRNTDSWRALLEIGRQGSVGAAAGRLGLDTTALSRLIRQMEKELGFELLDRTRKPAVLSARARLLVPYAREFLRAGEQLLQAARSEGRSGAECSRRLRISIPTNAGRTVFYSFLMRFENTHPGLRLEICADVGSRGLLEGRADIAFLGYMPEDPSIGTLPAAPSVTMLLASRGYVAGHGAPARIEELSGRTVLLRSSSNPSFSMRLEKGLRTYYLAPGQDCRQGDAVFCREALLAGRGIAVDVALGMVEEELSRGEVVPVLPGWHREPWRNCIAFRAADAADPLFGELSRLLRQVCDETETSLWQHWYRHFGIPLADVRLPAR</sequence>
<organism evidence="6 7">
    <name type="scientific">Mesosutterella porci</name>
    <dbReference type="NCBI Taxonomy" id="2915351"/>
    <lineage>
        <taxon>Bacteria</taxon>
        <taxon>Pseudomonadati</taxon>
        <taxon>Pseudomonadota</taxon>
        <taxon>Betaproteobacteria</taxon>
        <taxon>Burkholderiales</taxon>
        <taxon>Sutterellaceae</taxon>
        <taxon>Mesosutterella</taxon>
    </lineage>
</organism>
<evidence type="ECO:0000256" key="3">
    <source>
        <dbReference type="ARBA" id="ARBA00023125"/>
    </source>
</evidence>
<keyword evidence="7" id="KW-1185">Reference proteome</keyword>
<dbReference type="Gene3D" id="3.40.190.290">
    <property type="match status" value="1"/>
</dbReference>
<evidence type="ECO:0000256" key="1">
    <source>
        <dbReference type="ARBA" id="ARBA00009437"/>
    </source>
</evidence>
<evidence type="ECO:0000256" key="2">
    <source>
        <dbReference type="ARBA" id="ARBA00023015"/>
    </source>
</evidence>
<evidence type="ECO:0000256" key="4">
    <source>
        <dbReference type="ARBA" id="ARBA00023163"/>
    </source>
</evidence>
<dbReference type="Gene3D" id="1.10.10.10">
    <property type="entry name" value="Winged helix-like DNA-binding domain superfamily/Winged helix DNA-binding domain"/>
    <property type="match status" value="1"/>
</dbReference>
<keyword evidence="3" id="KW-0238">DNA-binding</keyword>
<evidence type="ECO:0000313" key="6">
    <source>
        <dbReference type="EMBL" id="MCG5029922.1"/>
    </source>
</evidence>
<keyword evidence="2" id="KW-0805">Transcription regulation</keyword>
<name>A0ABS9MMS9_9BURK</name>
<gene>
    <name evidence="6" type="ORF">MAF45_00425</name>
</gene>
<accession>A0ABS9MMS9</accession>
<dbReference type="InterPro" id="IPR036388">
    <property type="entry name" value="WH-like_DNA-bd_sf"/>
</dbReference>
<feature type="domain" description="HTH lysR-type" evidence="5">
    <location>
        <begin position="5"/>
        <end position="62"/>
    </location>
</feature>
<dbReference type="PANTHER" id="PTHR30537">
    <property type="entry name" value="HTH-TYPE TRANSCRIPTIONAL REGULATOR"/>
    <property type="match status" value="1"/>
</dbReference>
<dbReference type="InterPro" id="IPR000847">
    <property type="entry name" value="LysR_HTH_N"/>
</dbReference>
<dbReference type="PANTHER" id="PTHR30537:SF3">
    <property type="entry name" value="TRANSCRIPTIONAL REGULATORY PROTEIN"/>
    <property type="match status" value="1"/>
</dbReference>
<dbReference type="PROSITE" id="PS50931">
    <property type="entry name" value="HTH_LYSR"/>
    <property type="match status" value="1"/>
</dbReference>
<dbReference type="SUPFAM" id="SSF53850">
    <property type="entry name" value="Periplasmic binding protein-like II"/>
    <property type="match status" value="1"/>
</dbReference>
<protein>
    <submittedName>
        <fullName evidence="6">LysR family transcriptional regulator</fullName>
    </submittedName>
</protein>
<keyword evidence="4" id="KW-0804">Transcription</keyword>
<evidence type="ECO:0000313" key="7">
    <source>
        <dbReference type="Proteomes" id="UP001297600"/>
    </source>
</evidence>
<dbReference type="EMBL" id="JAKNCT010000001">
    <property type="protein sequence ID" value="MCG5029922.1"/>
    <property type="molecule type" value="Genomic_DNA"/>
</dbReference>
<dbReference type="RefSeq" id="WP_237977578.1">
    <property type="nucleotide sequence ID" value="NZ_JAKNCT010000001.1"/>
</dbReference>
<reference evidence="6 7" key="1">
    <citation type="submission" date="2022-02" db="EMBL/GenBank/DDBJ databases">
        <title>Mesosutterella porci, a novel member of the family Sutterellaceae from pig feces.</title>
        <authorList>
            <person name="Wylensek D."/>
            <person name="Clavel T."/>
        </authorList>
    </citation>
    <scope>NUCLEOTIDE SEQUENCE [LARGE SCALE GENOMIC DNA]</scope>
    <source>
        <strain evidence="7">oilRF-744-wt-GAM-9</strain>
    </source>
</reference>
<dbReference type="SUPFAM" id="SSF46785">
    <property type="entry name" value="Winged helix' DNA-binding domain"/>
    <property type="match status" value="1"/>
</dbReference>
<comment type="caution">
    <text evidence="6">The sequence shown here is derived from an EMBL/GenBank/DDBJ whole genome shotgun (WGS) entry which is preliminary data.</text>
</comment>
<proteinExistence type="inferred from homology"/>
<dbReference type="InterPro" id="IPR036390">
    <property type="entry name" value="WH_DNA-bd_sf"/>
</dbReference>
<dbReference type="Pfam" id="PF00126">
    <property type="entry name" value="HTH_1"/>
    <property type="match status" value="1"/>
</dbReference>
<dbReference type="Proteomes" id="UP001297600">
    <property type="component" value="Unassembled WGS sequence"/>
</dbReference>
<evidence type="ECO:0000259" key="5">
    <source>
        <dbReference type="PROSITE" id="PS50931"/>
    </source>
</evidence>